<evidence type="ECO:0000313" key="2">
    <source>
        <dbReference type="WBParaSite" id="PEQ_0000921001-mRNA-1"/>
    </source>
</evidence>
<protein>
    <submittedName>
        <fullName evidence="2">Uncharacterized protein</fullName>
    </submittedName>
</protein>
<dbReference type="AlphaFoldDB" id="A0A914RRS8"/>
<evidence type="ECO:0000313" key="1">
    <source>
        <dbReference type="Proteomes" id="UP000887564"/>
    </source>
</evidence>
<accession>A0A914RRS8</accession>
<reference evidence="2" key="1">
    <citation type="submission" date="2022-11" db="UniProtKB">
        <authorList>
            <consortium name="WormBaseParasite"/>
        </authorList>
    </citation>
    <scope>IDENTIFICATION</scope>
</reference>
<dbReference type="Proteomes" id="UP000887564">
    <property type="component" value="Unplaced"/>
</dbReference>
<name>A0A914RRS8_PAREQ</name>
<proteinExistence type="predicted"/>
<organism evidence="1 2">
    <name type="scientific">Parascaris equorum</name>
    <name type="common">Equine roundworm</name>
    <dbReference type="NCBI Taxonomy" id="6256"/>
    <lineage>
        <taxon>Eukaryota</taxon>
        <taxon>Metazoa</taxon>
        <taxon>Ecdysozoa</taxon>
        <taxon>Nematoda</taxon>
        <taxon>Chromadorea</taxon>
        <taxon>Rhabditida</taxon>
        <taxon>Spirurina</taxon>
        <taxon>Ascaridomorpha</taxon>
        <taxon>Ascaridoidea</taxon>
        <taxon>Ascarididae</taxon>
        <taxon>Parascaris</taxon>
    </lineage>
</organism>
<sequence length="46" mass="5631">MYEPLDEVYDRDLSYIKFFKKEHVDDLRIWSSQKVHSNCYVHLSVP</sequence>
<dbReference type="WBParaSite" id="PEQ_0000921001-mRNA-1">
    <property type="protein sequence ID" value="PEQ_0000921001-mRNA-1"/>
    <property type="gene ID" value="PEQ_0000921001"/>
</dbReference>
<keyword evidence="1" id="KW-1185">Reference proteome</keyword>